<dbReference type="PROSITE" id="PS51257">
    <property type="entry name" value="PROKAR_LIPOPROTEIN"/>
    <property type="match status" value="1"/>
</dbReference>
<accession>A0ABP7F302</accession>
<gene>
    <name evidence="2" type="ORF">GCM10022422_10740</name>
</gene>
<reference evidence="3" key="1">
    <citation type="journal article" date="2019" name="Int. J. Syst. Evol. Microbiol.">
        <title>The Global Catalogue of Microorganisms (GCM) 10K type strain sequencing project: providing services to taxonomists for standard genome sequencing and annotation.</title>
        <authorList>
            <consortium name="The Broad Institute Genomics Platform"/>
            <consortium name="The Broad Institute Genome Sequencing Center for Infectious Disease"/>
            <person name="Wu L."/>
            <person name="Ma J."/>
        </authorList>
    </citation>
    <scope>NUCLEOTIDE SEQUENCE [LARGE SCALE GENOMIC DNA]</scope>
    <source>
        <strain evidence="3">JCM 17336</strain>
    </source>
</reference>
<name>A0ABP7F302_9FLAO</name>
<evidence type="ECO:0000313" key="2">
    <source>
        <dbReference type="EMBL" id="GAA3730462.1"/>
    </source>
</evidence>
<dbReference type="Proteomes" id="UP001501367">
    <property type="component" value="Unassembled WGS sequence"/>
</dbReference>
<feature type="chain" id="PRO_5046926640" description="Lipoprotein" evidence="1">
    <location>
        <begin position="23"/>
        <end position="151"/>
    </location>
</feature>
<evidence type="ECO:0000313" key="3">
    <source>
        <dbReference type="Proteomes" id="UP001501367"/>
    </source>
</evidence>
<keyword evidence="1" id="KW-0732">Signal</keyword>
<evidence type="ECO:0008006" key="4">
    <source>
        <dbReference type="Google" id="ProtNLM"/>
    </source>
</evidence>
<dbReference type="RefSeq" id="WP_198856127.1">
    <property type="nucleotide sequence ID" value="NZ_BAABDT010000002.1"/>
</dbReference>
<proteinExistence type="predicted"/>
<evidence type="ECO:0000256" key="1">
    <source>
        <dbReference type="SAM" id="SignalP"/>
    </source>
</evidence>
<keyword evidence="3" id="KW-1185">Reference proteome</keyword>
<comment type="caution">
    <text evidence="2">The sequence shown here is derived from an EMBL/GenBank/DDBJ whole genome shotgun (WGS) entry which is preliminary data.</text>
</comment>
<protein>
    <recommendedName>
        <fullName evidence="4">Lipoprotein</fullName>
    </recommendedName>
</protein>
<sequence>MKKLLKISVLLVLIFTTGCDSPQINCETGPVIYTFEFVDKDSGANLFDNGTFPPQTPVTVTDLNQNKIIQTTYLKSNNSDRALLVLGFVEGTFKYAVNIGDKPAFELSVVTERVKGSQCSNIVKKATEIKNAEYQEEKTTGIYKILMNTKN</sequence>
<organism evidence="2 3">
    <name type="scientific">Flavobacterium ginsengisoli</name>
    <dbReference type="NCBI Taxonomy" id="871694"/>
    <lineage>
        <taxon>Bacteria</taxon>
        <taxon>Pseudomonadati</taxon>
        <taxon>Bacteroidota</taxon>
        <taxon>Flavobacteriia</taxon>
        <taxon>Flavobacteriales</taxon>
        <taxon>Flavobacteriaceae</taxon>
        <taxon>Flavobacterium</taxon>
    </lineage>
</organism>
<feature type="signal peptide" evidence="1">
    <location>
        <begin position="1"/>
        <end position="22"/>
    </location>
</feature>
<dbReference type="EMBL" id="BAABDT010000002">
    <property type="protein sequence ID" value="GAA3730462.1"/>
    <property type="molecule type" value="Genomic_DNA"/>
</dbReference>